<name>Q315Z9_OLEA2</name>
<keyword evidence="1" id="KW-0812">Transmembrane</keyword>
<keyword evidence="3" id="KW-1185">Reference proteome</keyword>
<feature type="transmembrane region" description="Helical" evidence="1">
    <location>
        <begin position="173"/>
        <end position="190"/>
    </location>
</feature>
<feature type="transmembrane region" description="Helical" evidence="1">
    <location>
        <begin position="20"/>
        <end position="41"/>
    </location>
</feature>
<evidence type="ECO:0000313" key="2">
    <source>
        <dbReference type="EMBL" id="ABB37247.1"/>
    </source>
</evidence>
<dbReference type="Pfam" id="PF16149">
    <property type="entry name" value="DUF4857"/>
    <property type="match status" value="1"/>
</dbReference>
<gene>
    <name evidence="2" type="ordered locus">Dde_0446</name>
</gene>
<feature type="transmembrane region" description="Helical" evidence="1">
    <location>
        <begin position="232"/>
        <end position="254"/>
    </location>
</feature>
<feature type="transmembrane region" description="Helical" evidence="1">
    <location>
        <begin position="102"/>
        <end position="126"/>
    </location>
</feature>
<accession>Q315Z9</accession>
<keyword evidence="1" id="KW-1133">Transmembrane helix</keyword>
<reference evidence="2 3" key="1">
    <citation type="journal article" date="2011" name="J. Bacteriol.">
        <title>Complete genome sequence and updated annotation of Desulfovibrio alaskensis G20.</title>
        <authorList>
            <person name="Hauser L.J."/>
            <person name="Land M.L."/>
            <person name="Brown S.D."/>
            <person name="Larimer F."/>
            <person name="Keller K.L."/>
            <person name="Rapp-Giles B.J."/>
            <person name="Price M.N."/>
            <person name="Lin M."/>
            <person name="Bruce D.C."/>
            <person name="Detter J.C."/>
            <person name="Tapia R."/>
            <person name="Han C.S."/>
            <person name="Goodwin L.A."/>
            <person name="Cheng J.F."/>
            <person name="Pitluck S."/>
            <person name="Copeland A."/>
            <person name="Lucas S."/>
            <person name="Nolan M."/>
            <person name="Lapidus A.L."/>
            <person name="Palumbo A.V."/>
            <person name="Wall J.D."/>
        </authorList>
    </citation>
    <scope>NUCLEOTIDE SEQUENCE [LARGE SCALE GENOMIC DNA]</scope>
    <source>
        <strain evidence="3">ATCC BAA 1058 / DSM 17464 / G20</strain>
    </source>
</reference>
<keyword evidence="1" id="KW-0472">Membrane</keyword>
<feature type="transmembrane region" description="Helical" evidence="1">
    <location>
        <begin position="61"/>
        <end position="81"/>
    </location>
</feature>
<feature type="transmembrane region" description="Helical" evidence="1">
    <location>
        <begin position="202"/>
        <end position="220"/>
    </location>
</feature>
<feature type="transmembrane region" description="Helical" evidence="1">
    <location>
        <begin position="146"/>
        <end position="166"/>
    </location>
</feature>
<proteinExistence type="predicted"/>
<dbReference type="EMBL" id="CP000112">
    <property type="protein sequence ID" value="ABB37247.1"/>
    <property type="molecule type" value="Genomic_DNA"/>
</dbReference>
<dbReference type="KEGG" id="dde:Dde_0446"/>
<feature type="transmembrane region" description="Helical" evidence="1">
    <location>
        <begin position="600"/>
        <end position="620"/>
    </location>
</feature>
<evidence type="ECO:0000313" key="3">
    <source>
        <dbReference type="Proteomes" id="UP000002710"/>
    </source>
</evidence>
<organism evidence="2 3">
    <name type="scientific">Oleidesulfovibrio alaskensis (strain ATCC BAA-1058 / DSM 17464 / G20)</name>
    <name type="common">Desulfovibrio alaskensis</name>
    <dbReference type="NCBI Taxonomy" id="207559"/>
    <lineage>
        <taxon>Bacteria</taxon>
        <taxon>Pseudomonadati</taxon>
        <taxon>Thermodesulfobacteriota</taxon>
        <taxon>Desulfovibrionia</taxon>
        <taxon>Desulfovibrionales</taxon>
        <taxon>Desulfovibrionaceae</taxon>
        <taxon>Oleidesulfovibrio</taxon>
    </lineage>
</organism>
<protein>
    <submittedName>
        <fullName evidence="2">Uncharacterized protein</fullName>
    </submittedName>
</protein>
<dbReference type="RefSeq" id="WP_011366575.1">
    <property type="nucleotide sequence ID" value="NC_007519.1"/>
</dbReference>
<dbReference type="AlphaFoldDB" id="Q315Z9"/>
<dbReference type="Proteomes" id="UP000002710">
    <property type="component" value="Chromosome"/>
</dbReference>
<dbReference type="InterPro" id="IPR032333">
    <property type="entry name" value="DUF4857"/>
</dbReference>
<dbReference type="HOGENOM" id="CLU_507984_0_0_7"/>
<sequence length="661" mass="72936">MNRQVQALLAKEWIKLRRGIWIIPLLLGYAAIDSVLVLNTIDRVHGTFGLWATLIAKQPPFFASFRLLVACGVLTGFLQAWPECQGKRLRLLFHMPVMPGNIVGVMVGTGLCVMLLTGAAACGLLAASMNAFHMPADMILPVMVSLLQWVLLGITAYLGTVAFFAMRTMGGRVLVLWVMLAAFKLLWNYGDYGASEQALWRYGLFAAGFLPLVFFSYLRFMGERADSRLYNGTRAAGLLLFAVALCAVLPDLYWRTVMPSRVRQQLHFSPVEQQFVIMSSYPEGTTGPGGLSGTVVTLEDGKVLSRSETAQALPVKYSHDLIKWKAFPESVNGIPLSEHEAQYGWQFIRFMPRDWNSPAPMLHMLLESAPQGARLEMPDDMFRLGAGAGSLEFLRPEDGSVDTVKSDKFTAALRDAGFVFPVKALGGNPDTRKEYDAGYLLVDAQGTLFNLQMVHGLPRCVNSGERVPGNVRGVVVTESRRREMVGFVMTDTALFAVMQDDLSLRELPLDNLNADSGHMYLWADKLGKYLVQGDITRPEEGLTGKAMTTGFAVTHTYSLPMRAADIEALERVTDAASVLLPVRVVQRSPQSRFLSMGFEYATSPLLALGSGMMLALLLVWRTRAAGRSVRWWDCLLVIVFGPVALLGIGLVSPAVRLPRWR</sequence>
<feature type="transmembrane region" description="Helical" evidence="1">
    <location>
        <begin position="632"/>
        <end position="655"/>
    </location>
</feature>
<dbReference type="eggNOG" id="ENOG502Z8VZ">
    <property type="taxonomic scope" value="Bacteria"/>
</dbReference>
<evidence type="ECO:0000256" key="1">
    <source>
        <dbReference type="SAM" id="Phobius"/>
    </source>
</evidence>
<dbReference type="STRING" id="207559.Dde_0446"/>